<dbReference type="EMBL" id="JAQOWY010000363">
    <property type="protein sequence ID" value="KAK1843339.1"/>
    <property type="molecule type" value="Genomic_DNA"/>
</dbReference>
<dbReference type="AlphaFoldDB" id="A0AAD9A8V5"/>
<evidence type="ECO:0000256" key="1">
    <source>
        <dbReference type="SAM" id="MobiDB-lite"/>
    </source>
</evidence>
<comment type="caution">
    <text evidence="2">The sequence shown here is derived from an EMBL/GenBank/DDBJ whole genome shotgun (WGS) entry which is preliminary data.</text>
</comment>
<gene>
    <name evidence="2" type="ORF">CCHR01_14034</name>
</gene>
<proteinExistence type="predicted"/>
<name>A0AAD9A8V5_9PEZI</name>
<evidence type="ECO:0000313" key="2">
    <source>
        <dbReference type="EMBL" id="KAK1843339.1"/>
    </source>
</evidence>
<organism evidence="2 3">
    <name type="scientific">Colletotrichum chrysophilum</name>
    <dbReference type="NCBI Taxonomy" id="1836956"/>
    <lineage>
        <taxon>Eukaryota</taxon>
        <taxon>Fungi</taxon>
        <taxon>Dikarya</taxon>
        <taxon>Ascomycota</taxon>
        <taxon>Pezizomycotina</taxon>
        <taxon>Sordariomycetes</taxon>
        <taxon>Hypocreomycetidae</taxon>
        <taxon>Glomerellales</taxon>
        <taxon>Glomerellaceae</taxon>
        <taxon>Colletotrichum</taxon>
        <taxon>Colletotrichum gloeosporioides species complex</taxon>
    </lineage>
</organism>
<feature type="compositionally biased region" description="Pro residues" evidence="1">
    <location>
        <begin position="196"/>
        <end position="206"/>
    </location>
</feature>
<feature type="region of interest" description="Disordered" evidence="1">
    <location>
        <begin position="144"/>
        <end position="224"/>
    </location>
</feature>
<dbReference type="Proteomes" id="UP001243330">
    <property type="component" value="Unassembled WGS sequence"/>
</dbReference>
<keyword evidence="3" id="KW-1185">Reference proteome</keyword>
<accession>A0AAD9A8V5</accession>
<evidence type="ECO:0000313" key="3">
    <source>
        <dbReference type="Proteomes" id="UP001243330"/>
    </source>
</evidence>
<sequence length="224" mass="23373">MAAPSTAQRANLPVVLVASVASRSSAAVSGSSLVSHYPGNERIEAAWNIVKASEHKTCQPLVSISLTQSQRVWCCVLSCLEASRCETASKPSLVSTEIEAVIGSWGSALSLEPPGHGVSIFTKGGLGGDDDDINRKCATGSLTMREGLDGHPAGTPGGRGGNLKVEPASVKASPDNLIRKTRFTIHDGNSSKTPDAQPPFPLPTALPPRNRLHDPRPDNTAPTP</sequence>
<protein>
    <submittedName>
        <fullName evidence="2">Uncharacterized protein</fullName>
    </submittedName>
</protein>
<reference evidence="2" key="1">
    <citation type="submission" date="2023-01" db="EMBL/GenBank/DDBJ databases">
        <title>Colletotrichum chrysophilum M932 genome sequence.</title>
        <authorList>
            <person name="Baroncelli R."/>
        </authorList>
    </citation>
    <scope>NUCLEOTIDE SEQUENCE</scope>
    <source>
        <strain evidence="2">M932</strain>
    </source>
</reference>